<evidence type="ECO:0000313" key="3">
    <source>
        <dbReference type="Proteomes" id="UP000260025"/>
    </source>
</evidence>
<comment type="caution">
    <text evidence="2">The sequence shown here is derived from an EMBL/GenBank/DDBJ whole genome shotgun (WGS) entry which is preliminary data.</text>
</comment>
<dbReference type="PROSITE" id="PS51199">
    <property type="entry name" value="SF4_HELICASE"/>
    <property type="match status" value="1"/>
</dbReference>
<dbReference type="AlphaFoldDB" id="A0A3E2VTE0"/>
<dbReference type="EMBL" id="QVEV01000023">
    <property type="protein sequence ID" value="RGC14174.1"/>
    <property type="molecule type" value="Genomic_DNA"/>
</dbReference>
<dbReference type="GO" id="GO:0005524">
    <property type="term" value="F:ATP binding"/>
    <property type="evidence" value="ECO:0007669"/>
    <property type="project" value="InterPro"/>
</dbReference>
<dbReference type="Pfam" id="PF03796">
    <property type="entry name" value="DnaB_C"/>
    <property type="match status" value="1"/>
</dbReference>
<dbReference type="GO" id="GO:0005829">
    <property type="term" value="C:cytosol"/>
    <property type="evidence" value="ECO:0007669"/>
    <property type="project" value="TreeGrafter"/>
</dbReference>
<reference evidence="2 3" key="1">
    <citation type="submission" date="2018-08" db="EMBL/GenBank/DDBJ databases">
        <title>A genome reference for cultivated species of the human gut microbiota.</title>
        <authorList>
            <person name="Zou Y."/>
            <person name="Xue W."/>
            <person name="Luo G."/>
        </authorList>
    </citation>
    <scope>NUCLEOTIDE SEQUENCE [LARGE SCALE GENOMIC DNA]</scope>
    <source>
        <strain evidence="2 3">OF01-2LB</strain>
    </source>
</reference>
<evidence type="ECO:0000259" key="1">
    <source>
        <dbReference type="PROSITE" id="PS51199"/>
    </source>
</evidence>
<dbReference type="GO" id="GO:0003678">
    <property type="term" value="F:DNA helicase activity"/>
    <property type="evidence" value="ECO:0007669"/>
    <property type="project" value="InterPro"/>
</dbReference>
<gene>
    <name evidence="2" type="ORF">DXA38_14450</name>
</gene>
<evidence type="ECO:0000313" key="2">
    <source>
        <dbReference type="EMBL" id="RGC14174.1"/>
    </source>
</evidence>
<name>A0A3E2VTE0_CLOIN</name>
<sequence length="394" mass="44913">MNTSSMIEAQAAAIGMLSVYNELFAVSILEPEHFVGPYQNIFKAMLDYYKRNGFITVEALLDYPGFDIDLYAKCSDITYSGDIKNFKRIQCVVIDKFKERKIVEITDKLKEHSISLDEYNTVYQKVCTLDTAESYKLDLEKLLESCRDDKKSIYFKKYQQLGSLLRLKENDFMVIAGATGSGKSGFALNLLNDLSWRYDCLYFNLEMVPQELHQRLISINCGLDQNYIASYERMSETEVNDVNRAVNSIAQRSIEVVDKSQSIDSIRSMVASHDGKRHIIVLIDHIGLIGSRARNSYERMTEIAKELRKISLDYNCTIIGLCQLNRDATKTSGKPKLSMLRDSGEIEQSASKILFVWQDDDGYSLVLEKNRSGPTGYVPITYNKKNQVISEARP</sequence>
<protein>
    <recommendedName>
        <fullName evidence="1">SF4 helicase domain-containing protein</fullName>
    </recommendedName>
</protein>
<dbReference type="InterPro" id="IPR027417">
    <property type="entry name" value="P-loop_NTPase"/>
</dbReference>
<dbReference type="Proteomes" id="UP000260025">
    <property type="component" value="Unassembled WGS sequence"/>
</dbReference>
<organism evidence="2 3">
    <name type="scientific">Clostridium innocuum</name>
    <dbReference type="NCBI Taxonomy" id="1522"/>
    <lineage>
        <taxon>Bacteria</taxon>
        <taxon>Bacillati</taxon>
        <taxon>Bacillota</taxon>
        <taxon>Clostridia</taxon>
        <taxon>Eubacteriales</taxon>
        <taxon>Clostridiaceae</taxon>
        <taxon>Clostridium</taxon>
    </lineage>
</organism>
<accession>A0A3E2VTE0</accession>
<proteinExistence type="predicted"/>
<feature type="domain" description="SF4 helicase" evidence="1">
    <location>
        <begin position="147"/>
        <end position="394"/>
    </location>
</feature>
<dbReference type="OrthoDB" id="9808735at2"/>
<dbReference type="GO" id="GO:0006260">
    <property type="term" value="P:DNA replication"/>
    <property type="evidence" value="ECO:0007669"/>
    <property type="project" value="InterPro"/>
</dbReference>
<dbReference type="SUPFAM" id="SSF52540">
    <property type="entry name" value="P-loop containing nucleoside triphosphate hydrolases"/>
    <property type="match status" value="1"/>
</dbReference>
<dbReference type="Gene3D" id="3.40.50.300">
    <property type="entry name" value="P-loop containing nucleotide triphosphate hydrolases"/>
    <property type="match status" value="1"/>
</dbReference>
<dbReference type="InterPro" id="IPR007694">
    <property type="entry name" value="DNA_helicase_DnaB-like_C"/>
</dbReference>
<dbReference type="RefSeq" id="WP_117443772.1">
    <property type="nucleotide sequence ID" value="NZ_JAJFEN010000022.1"/>
</dbReference>
<dbReference type="PANTHER" id="PTHR30153">
    <property type="entry name" value="REPLICATIVE DNA HELICASE DNAB"/>
    <property type="match status" value="1"/>
</dbReference>
<dbReference type="PANTHER" id="PTHR30153:SF2">
    <property type="entry name" value="REPLICATIVE DNA HELICASE"/>
    <property type="match status" value="1"/>
</dbReference>